<evidence type="ECO:0000313" key="2">
    <source>
        <dbReference type="Proteomes" id="UP000309566"/>
    </source>
</evidence>
<proteinExistence type="predicted"/>
<dbReference type="AlphaFoldDB" id="A0A4S2D291"/>
<evidence type="ECO:0000313" key="1">
    <source>
        <dbReference type="EMBL" id="TGY35509.1"/>
    </source>
</evidence>
<name>A0A4S2D291_9BACE</name>
<gene>
    <name evidence="1" type="ORF">E5353_09305</name>
</gene>
<dbReference type="Proteomes" id="UP000309566">
    <property type="component" value="Unassembled WGS sequence"/>
</dbReference>
<dbReference type="EMBL" id="SRYX01000029">
    <property type="protein sequence ID" value="TGY35509.1"/>
    <property type="molecule type" value="Genomic_DNA"/>
</dbReference>
<dbReference type="RefSeq" id="WP_135999619.1">
    <property type="nucleotide sequence ID" value="NZ_SRYX01000029.1"/>
</dbReference>
<accession>A0A4S2D291</accession>
<protein>
    <submittedName>
        <fullName evidence="1">Uncharacterized protein</fullName>
    </submittedName>
</protein>
<reference evidence="1 2" key="1">
    <citation type="submission" date="2019-04" db="EMBL/GenBank/DDBJ databases">
        <title>Microbes associate with the intestines of laboratory mice.</title>
        <authorList>
            <person name="Navarre W."/>
            <person name="Wong E."/>
            <person name="Huang K."/>
            <person name="Tropini C."/>
            <person name="Ng K."/>
            <person name="Yu B."/>
        </authorList>
    </citation>
    <scope>NUCLEOTIDE SEQUENCE [LARGE SCALE GENOMIC DNA]</scope>
    <source>
        <strain evidence="1 2">NM63_1-25</strain>
    </source>
</reference>
<sequence length="66" mass="7768">MHCLNKTAMIDNDEGLKDRKRILGELSSLLRFEEQLLQDGWYSESDFVDEVKRLVLELAELLQQDE</sequence>
<comment type="caution">
    <text evidence="1">The sequence shown here is derived from an EMBL/GenBank/DDBJ whole genome shotgun (WGS) entry which is preliminary data.</text>
</comment>
<organism evidence="1 2">
    <name type="scientific">Bacteroides caecimuris</name>
    <dbReference type="NCBI Taxonomy" id="1796613"/>
    <lineage>
        <taxon>Bacteria</taxon>
        <taxon>Pseudomonadati</taxon>
        <taxon>Bacteroidota</taxon>
        <taxon>Bacteroidia</taxon>
        <taxon>Bacteroidales</taxon>
        <taxon>Bacteroidaceae</taxon>
        <taxon>Bacteroides</taxon>
    </lineage>
</organism>